<dbReference type="STRING" id="1156395.DBT_1659"/>
<dbReference type="RefSeq" id="WP_067618851.1">
    <property type="nucleotide sequence ID" value="NZ_MAGO01000008.1"/>
</dbReference>
<keyword evidence="6" id="KW-0521">NADP</keyword>
<dbReference type="PANTHER" id="PTHR10491:SF4">
    <property type="entry name" value="METHIONINE ADENOSYLTRANSFERASE 2 SUBUNIT BETA"/>
    <property type="match status" value="1"/>
</dbReference>
<dbReference type="Pfam" id="PF04321">
    <property type="entry name" value="RmlD_sub_bind"/>
    <property type="match status" value="1"/>
</dbReference>
<evidence type="ECO:0000256" key="4">
    <source>
        <dbReference type="ARBA" id="ARBA00017099"/>
    </source>
</evidence>
<evidence type="ECO:0000256" key="1">
    <source>
        <dbReference type="ARBA" id="ARBA00004781"/>
    </source>
</evidence>
<comment type="function">
    <text evidence="6">Catalyzes the reduction of dTDP-6-deoxy-L-lyxo-4-hexulose to yield dTDP-L-rhamnose.</text>
</comment>
<dbReference type="InterPro" id="IPR036291">
    <property type="entry name" value="NAD(P)-bd_dom_sf"/>
</dbReference>
<protein>
    <recommendedName>
        <fullName evidence="4 6">dTDP-4-dehydrorhamnose reductase</fullName>
        <ecNumber evidence="3 6">1.1.1.133</ecNumber>
    </recommendedName>
</protein>
<dbReference type="GO" id="GO:0019305">
    <property type="term" value="P:dTDP-rhamnose biosynthetic process"/>
    <property type="evidence" value="ECO:0007669"/>
    <property type="project" value="UniProtKB-UniPathway"/>
</dbReference>
<dbReference type="UniPathway" id="UPA00124"/>
<name>A0A1B9F4W3_9BACT</name>
<proteinExistence type="inferred from homology"/>
<gene>
    <name evidence="8" type="ORF">DBT_1659</name>
</gene>
<dbReference type="GO" id="GO:0005829">
    <property type="term" value="C:cytosol"/>
    <property type="evidence" value="ECO:0007669"/>
    <property type="project" value="TreeGrafter"/>
</dbReference>
<comment type="caution">
    <text evidence="8">The sequence shown here is derived from an EMBL/GenBank/DDBJ whole genome shotgun (WGS) entry which is preliminary data.</text>
</comment>
<evidence type="ECO:0000259" key="7">
    <source>
        <dbReference type="Pfam" id="PF04321"/>
    </source>
</evidence>
<dbReference type="EMBL" id="MAGO01000008">
    <property type="protein sequence ID" value="OCC14864.1"/>
    <property type="molecule type" value="Genomic_DNA"/>
</dbReference>
<keyword evidence="6" id="KW-0560">Oxidoreductase</keyword>
<comment type="pathway">
    <text evidence="1 6">Carbohydrate biosynthesis; dTDP-L-rhamnose biosynthesis.</text>
</comment>
<sequence>MNRVLITGANGMLGRAVTAVFSRHVDVVSLGRKELDICDEEEVRAVFEDEHPDVVINCAAYTDVDGAEKNFEEAYRVNALGPGNIARAAKLNNAKFVHISTDYVFDGSGSKPYREDCRRAPINAYGKTKAIGEEIIEEEGGEFLIVRTSWLFGPYGKNFVKTILGLSQRMKELRVVDDQRGSPTYTHHLADGIFRLCSCRANGIFHFSNTGHCTWFEFAEEIISLAGKNTKLIPVSTKEFPREAQRPSYSVLDTTKYQSTTGHRPPHWKDGLRDYLQLIKLGKEL</sequence>
<evidence type="ECO:0000313" key="9">
    <source>
        <dbReference type="Proteomes" id="UP000093080"/>
    </source>
</evidence>
<dbReference type="EC" id="1.1.1.133" evidence="3 6"/>
<dbReference type="Gene3D" id="3.90.25.10">
    <property type="entry name" value="UDP-galactose 4-epimerase, domain 1"/>
    <property type="match status" value="1"/>
</dbReference>
<dbReference type="AlphaFoldDB" id="A0A1B9F4W3"/>
<dbReference type="GO" id="GO:0008831">
    <property type="term" value="F:dTDP-4-dehydrorhamnose reductase activity"/>
    <property type="evidence" value="ECO:0007669"/>
    <property type="project" value="UniProtKB-EC"/>
</dbReference>
<organism evidence="8 9">
    <name type="scientific">Dissulfuribacter thermophilus</name>
    <dbReference type="NCBI Taxonomy" id="1156395"/>
    <lineage>
        <taxon>Bacteria</taxon>
        <taxon>Pseudomonadati</taxon>
        <taxon>Thermodesulfobacteriota</taxon>
        <taxon>Dissulfuribacteria</taxon>
        <taxon>Dissulfuribacterales</taxon>
        <taxon>Dissulfuribacteraceae</taxon>
        <taxon>Dissulfuribacter</taxon>
    </lineage>
</organism>
<evidence type="ECO:0000256" key="2">
    <source>
        <dbReference type="ARBA" id="ARBA00010944"/>
    </source>
</evidence>
<comment type="similarity">
    <text evidence="2 6">Belongs to the dTDP-4-dehydrorhamnose reductase family.</text>
</comment>
<evidence type="ECO:0000256" key="3">
    <source>
        <dbReference type="ARBA" id="ARBA00012929"/>
    </source>
</evidence>
<comment type="catalytic activity">
    <reaction evidence="5">
        <text>dTDP-beta-L-rhamnose + NADP(+) = dTDP-4-dehydro-beta-L-rhamnose + NADPH + H(+)</text>
        <dbReference type="Rhea" id="RHEA:21796"/>
        <dbReference type="ChEBI" id="CHEBI:15378"/>
        <dbReference type="ChEBI" id="CHEBI:57510"/>
        <dbReference type="ChEBI" id="CHEBI:57783"/>
        <dbReference type="ChEBI" id="CHEBI:58349"/>
        <dbReference type="ChEBI" id="CHEBI:62830"/>
        <dbReference type="EC" id="1.1.1.133"/>
    </reaction>
</comment>
<dbReference type="InterPro" id="IPR005913">
    <property type="entry name" value="dTDP_dehydrorham_reduct"/>
</dbReference>
<dbReference type="PATRIC" id="fig|1156395.6.peg.1676"/>
<dbReference type="CDD" id="cd05254">
    <property type="entry name" value="dTDP_HR_like_SDR_e"/>
    <property type="match status" value="1"/>
</dbReference>
<accession>A0A1B9F4W3</accession>
<feature type="domain" description="RmlD-like substrate binding" evidence="7">
    <location>
        <begin position="3"/>
        <end position="277"/>
    </location>
</feature>
<dbReference type="PANTHER" id="PTHR10491">
    <property type="entry name" value="DTDP-4-DEHYDRORHAMNOSE REDUCTASE"/>
    <property type="match status" value="1"/>
</dbReference>
<reference evidence="8 9" key="1">
    <citation type="submission" date="2016-06" db="EMBL/GenBank/DDBJ databases">
        <title>Respiratory ammonification of nitrate coupled to the oxidation of elemental sulfur in deep-sea autotrophic thermophilic bacteria.</title>
        <authorList>
            <person name="Slobodkina G.B."/>
            <person name="Mardanov A.V."/>
            <person name="Ravin N.V."/>
            <person name="Frolova A.A."/>
            <person name="Viryasiv M.B."/>
            <person name="Chernyh N.A."/>
            <person name="Bonch-Osmolovskaya E.A."/>
            <person name="Slobodkin A.I."/>
        </authorList>
    </citation>
    <scope>NUCLEOTIDE SEQUENCE [LARGE SCALE GENOMIC DNA]</scope>
    <source>
        <strain evidence="8 9">S69</strain>
    </source>
</reference>
<dbReference type="Proteomes" id="UP000093080">
    <property type="component" value="Unassembled WGS sequence"/>
</dbReference>
<dbReference type="OrthoDB" id="9803892at2"/>
<evidence type="ECO:0000313" key="8">
    <source>
        <dbReference type="EMBL" id="OCC14864.1"/>
    </source>
</evidence>
<dbReference type="SUPFAM" id="SSF51735">
    <property type="entry name" value="NAD(P)-binding Rossmann-fold domains"/>
    <property type="match status" value="1"/>
</dbReference>
<evidence type="ECO:0000256" key="5">
    <source>
        <dbReference type="ARBA" id="ARBA00048200"/>
    </source>
</evidence>
<dbReference type="NCBIfam" id="TIGR01214">
    <property type="entry name" value="rmlD"/>
    <property type="match status" value="1"/>
</dbReference>
<dbReference type="InterPro" id="IPR029903">
    <property type="entry name" value="RmlD-like-bd"/>
</dbReference>
<evidence type="ECO:0000256" key="6">
    <source>
        <dbReference type="RuleBase" id="RU364082"/>
    </source>
</evidence>
<dbReference type="Gene3D" id="3.40.50.720">
    <property type="entry name" value="NAD(P)-binding Rossmann-like Domain"/>
    <property type="match status" value="1"/>
</dbReference>
<keyword evidence="9" id="KW-1185">Reference proteome</keyword>